<name>A0A1P8WQ85_9PLAN</name>
<keyword evidence="7" id="KW-1185">Reference proteome</keyword>
<dbReference type="NCBIfam" id="TIGR00012">
    <property type="entry name" value="L29"/>
    <property type="match status" value="1"/>
</dbReference>
<dbReference type="InterPro" id="IPR050063">
    <property type="entry name" value="Ribosomal_protein_uL29"/>
</dbReference>
<dbReference type="HAMAP" id="MF_00374">
    <property type="entry name" value="Ribosomal_uL29"/>
    <property type="match status" value="1"/>
</dbReference>
<dbReference type="Pfam" id="PF00831">
    <property type="entry name" value="Ribosomal_L29"/>
    <property type="match status" value="1"/>
</dbReference>
<sequence length="68" mass="7930">MTKATSLREMSDEQLEHELRETQQSLFRVRFQSATERNDAPSNVRKLRQIVARVKTIQREREISAAAS</sequence>
<dbReference type="PANTHER" id="PTHR10916:SF0">
    <property type="entry name" value="LARGE RIBOSOMAL SUBUNIT PROTEIN UL29C"/>
    <property type="match status" value="1"/>
</dbReference>
<reference evidence="6 7" key="1">
    <citation type="journal article" date="2016" name="Front. Microbiol.">
        <title>Fuerstia marisgermanicae gen. nov., sp. nov., an Unusual Member of the Phylum Planctomycetes from the German Wadden Sea.</title>
        <authorList>
            <person name="Kohn T."/>
            <person name="Heuer A."/>
            <person name="Jogler M."/>
            <person name="Vollmers J."/>
            <person name="Boedeker C."/>
            <person name="Bunk B."/>
            <person name="Rast P."/>
            <person name="Borchert D."/>
            <person name="Glockner I."/>
            <person name="Freese H.M."/>
            <person name="Klenk H.P."/>
            <person name="Overmann J."/>
            <person name="Kaster A.K."/>
            <person name="Rohde M."/>
            <person name="Wiegand S."/>
            <person name="Jogler C."/>
        </authorList>
    </citation>
    <scope>NUCLEOTIDE SEQUENCE [LARGE SCALE GENOMIC DNA]</scope>
    <source>
        <strain evidence="6 7">NH11</strain>
    </source>
</reference>
<evidence type="ECO:0000256" key="1">
    <source>
        <dbReference type="ARBA" id="ARBA00009254"/>
    </source>
</evidence>
<keyword evidence="3 5" id="KW-0687">Ribonucleoprotein</keyword>
<dbReference type="RefSeq" id="WP_077027272.1">
    <property type="nucleotide sequence ID" value="NZ_CP017641.1"/>
</dbReference>
<evidence type="ECO:0000256" key="4">
    <source>
        <dbReference type="ARBA" id="ARBA00035204"/>
    </source>
</evidence>
<dbReference type="InterPro" id="IPR036049">
    <property type="entry name" value="Ribosomal_uL29_sf"/>
</dbReference>
<proteinExistence type="inferred from homology"/>
<accession>A0A1P8WQ85</accession>
<dbReference type="SUPFAM" id="SSF46561">
    <property type="entry name" value="Ribosomal protein L29 (L29p)"/>
    <property type="match status" value="1"/>
</dbReference>
<evidence type="ECO:0000256" key="2">
    <source>
        <dbReference type="ARBA" id="ARBA00022980"/>
    </source>
</evidence>
<dbReference type="Proteomes" id="UP000187735">
    <property type="component" value="Chromosome"/>
</dbReference>
<dbReference type="EMBL" id="CP017641">
    <property type="protein sequence ID" value="APZ96222.1"/>
    <property type="molecule type" value="Genomic_DNA"/>
</dbReference>
<evidence type="ECO:0000313" key="7">
    <source>
        <dbReference type="Proteomes" id="UP000187735"/>
    </source>
</evidence>
<dbReference type="OrthoDB" id="9815192at2"/>
<dbReference type="STRING" id="1891926.Fuma_05890"/>
<organism evidence="6 7">
    <name type="scientific">Fuerstiella marisgermanici</name>
    <dbReference type="NCBI Taxonomy" id="1891926"/>
    <lineage>
        <taxon>Bacteria</taxon>
        <taxon>Pseudomonadati</taxon>
        <taxon>Planctomycetota</taxon>
        <taxon>Planctomycetia</taxon>
        <taxon>Planctomycetales</taxon>
        <taxon>Planctomycetaceae</taxon>
        <taxon>Fuerstiella</taxon>
    </lineage>
</organism>
<dbReference type="PANTHER" id="PTHR10916">
    <property type="entry name" value="60S RIBOSOMAL PROTEIN L35/50S RIBOSOMAL PROTEIN L29"/>
    <property type="match status" value="1"/>
</dbReference>
<dbReference type="AlphaFoldDB" id="A0A1P8WQ85"/>
<dbReference type="GO" id="GO:0003735">
    <property type="term" value="F:structural constituent of ribosome"/>
    <property type="evidence" value="ECO:0007669"/>
    <property type="project" value="InterPro"/>
</dbReference>
<comment type="similarity">
    <text evidence="1 5">Belongs to the universal ribosomal protein uL29 family.</text>
</comment>
<protein>
    <recommendedName>
        <fullName evidence="4 5">Large ribosomal subunit protein uL29</fullName>
    </recommendedName>
</protein>
<evidence type="ECO:0000256" key="5">
    <source>
        <dbReference type="HAMAP-Rule" id="MF_00374"/>
    </source>
</evidence>
<evidence type="ECO:0000313" key="6">
    <source>
        <dbReference type="EMBL" id="APZ96222.1"/>
    </source>
</evidence>
<dbReference type="GO" id="GO:0006412">
    <property type="term" value="P:translation"/>
    <property type="evidence" value="ECO:0007669"/>
    <property type="project" value="UniProtKB-UniRule"/>
</dbReference>
<dbReference type="GO" id="GO:0022625">
    <property type="term" value="C:cytosolic large ribosomal subunit"/>
    <property type="evidence" value="ECO:0007669"/>
    <property type="project" value="TreeGrafter"/>
</dbReference>
<dbReference type="InterPro" id="IPR001854">
    <property type="entry name" value="Ribosomal_uL29"/>
</dbReference>
<dbReference type="Gene3D" id="1.10.287.310">
    <property type="match status" value="1"/>
</dbReference>
<evidence type="ECO:0000256" key="3">
    <source>
        <dbReference type="ARBA" id="ARBA00023274"/>
    </source>
</evidence>
<dbReference type="KEGG" id="fmr:Fuma_05890"/>
<keyword evidence="2 5" id="KW-0689">Ribosomal protein</keyword>
<dbReference type="CDD" id="cd00427">
    <property type="entry name" value="Ribosomal_L29_HIP"/>
    <property type="match status" value="1"/>
</dbReference>
<gene>
    <name evidence="5 6" type="primary">rpmC</name>
    <name evidence="6" type="ORF">Fuma_05890</name>
</gene>